<keyword evidence="1" id="KW-0031">Aminopeptidase</keyword>
<keyword evidence="1" id="KW-0645">Protease</keyword>
<comment type="caution">
    <text evidence="1">The sequence shown here is derived from an EMBL/GenBank/DDBJ whole genome shotgun (WGS) entry which is preliminary data.</text>
</comment>
<keyword evidence="2" id="KW-1185">Reference proteome</keyword>
<name>A0ACC3SHW2_9PEZI</name>
<protein>
    <submittedName>
        <fullName evidence="1">Leucyl aminopeptidase yscIV</fullName>
        <ecNumber evidence="1">3.3.2.6</ecNumber>
    </submittedName>
</protein>
<reference evidence="1" key="1">
    <citation type="submission" date="2024-02" db="EMBL/GenBank/DDBJ databases">
        <title>Metagenome Assembled Genome of Zalaria obscura JY119.</title>
        <authorList>
            <person name="Vighnesh L."/>
            <person name="Jagadeeshwari U."/>
            <person name="Venkata Ramana C."/>
            <person name="Sasikala C."/>
        </authorList>
    </citation>
    <scope>NUCLEOTIDE SEQUENCE</scope>
    <source>
        <strain evidence="1">JY119</strain>
    </source>
</reference>
<gene>
    <name evidence="1" type="primary">LAP2</name>
    <name evidence="1" type="ORF">M8818_002928</name>
</gene>
<evidence type="ECO:0000313" key="2">
    <source>
        <dbReference type="Proteomes" id="UP001320706"/>
    </source>
</evidence>
<keyword evidence="1" id="KW-0378">Hydrolase</keyword>
<dbReference type="Proteomes" id="UP001320706">
    <property type="component" value="Unassembled WGS sequence"/>
</dbReference>
<dbReference type="EC" id="3.3.2.6" evidence="1"/>
<evidence type="ECO:0000313" key="1">
    <source>
        <dbReference type="EMBL" id="KAK8213624.1"/>
    </source>
</evidence>
<sequence length="638" mass="72006">MHRAPAAILKRPLADSVDTSIHQPRDPNTLANYNAWRMRHVTANLEVDFEGKRVAGEVVLRMRRVERGDATVKLDTSFLDISEVKIAGKKANWELEDRMEPYGSQLSIEVPDNDAEDVELDITVSTTKECTALQWLEPAQTSNKKQPYMFSQCQAIHARSLFPCQDTPDVKATYDFNIRSPLPVLASGLPTGAKDFQPGKGDAPGTLLYTFHQPNPIPSYLFALASGDIASASIGPRSCICTGPEELVGAKWELEDSTEKFIQAAESIVYPYAWTTYNVLVLPPSFPYGGMENPIFTFATPTIISRDRENVDVIAHELAHSWSGNLVTNCSWEHFWLNEGWTVYLERRIQAAIHGEPHRDFSSIIGWKALSDSIANFGEDHEFTKLIVDLKGKDPDDAFSSVPYEKGFTFLYHLEKLLGKEKWDTFIPHYFTVFKHKSLDSYEFKATLLDFFSGDSTASKALQDLDWDTWFYKPGFPPKPDYDTSMVDACYALAEKWEALNTSESSISWRPSRIDILGWSANQSVVFLEKIQTLSKPLKPELVDEMGGMYKYSTSENVELVSRYCIVGLKAKAQSVYGPTVDLLGRVGRMKFVRPLYRGLKECDDKLAKTCFERNKDFYHPICRGMVEKDLFGEGRGG</sequence>
<proteinExistence type="predicted"/>
<accession>A0ACC3SHW2</accession>
<organism evidence="1 2">
    <name type="scientific">Zalaria obscura</name>
    <dbReference type="NCBI Taxonomy" id="2024903"/>
    <lineage>
        <taxon>Eukaryota</taxon>
        <taxon>Fungi</taxon>
        <taxon>Dikarya</taxon>
        <taxon>Ascomycota</taxon>
        <taxon>Pezizomycotina</taxon>
        <taxon>Dothideomycetes</taxon>
        <taxon>Dothideomycetidae</taxon>
        <taxon>Dothideales</taxon>
        <taxon>Zalariaceae</taxon>
        <taxon>Zalaria</taxon>
    </lineage>
</organism>
<dbReference type="EMBL" id="JAMKPW020000011">
    <property type="protein sequence ID" value="KAK8213624.1"/>
    <property type="molecule type" value="Genomic_DNA"/>
</dbReference>